<name>A3MVQ6_PYRCJ</name>
<feature type="domain" description="DUF4349" evidence="3">
    <location>
        <begin position="99"/>
        <end position="250"/>
    </location>
</feature>
<dbReference type="GeneID" id="4909427"/>
<feature type="transmembrane region" description="Helical" evidence="2">
    <location>
        <begin position="12"/>
        <end position="32"/>
    </location>
</feature>
<protein>
    <recommendedName>
        <fullName evidence="3">DUF4349 domain-containing protein</fullName>
    </recommendedName>
</protein>
<evidence type="ECO:0000313" key="4">
    <source>
        <dbReference type="EMBL" id="ABO08723.1"/>
    </source>
</evidence>
<dbReference type="AlphaFoldDB" id="A3MVQ6"/>
<evidence type="ECO:0000313" key="5">
    <source>
        <dbReference type="Proteomes" id="UP000001431"/>
    </source>
</evidence>
<dbReference type="OrthoDB" id="242217at2157"/>
<evidence type="ECO:0000259" key="3">
    <source>
        <dbReference type="Pfam" id="PF14257"/>
    </source>
</evidence>
<keyword evidence="2" id="KW-0472">Membrane</keyword>
<keyword evidence="2" id="KW-0812">Transmembrane</keyword>
<dbReference type="Pfam" id="PF14257">
    <property type="entry name" value="DUF4349"/>
    <property type="match status" value="1"/>
</dbReference>
<proteinExistence type="predicted"/>
<dbReference type="KEGG" id="pcl:Pcal_1299"/>
<sequence>MDVVAAVRRSVLALVAALAVVAVVLLVVPFFASTGLSSAGGIEPLARGPFMTGPWAPPSGGWQSYDASASARLPPQYTATTAPPQATTTTAPQGAAGSRVVVKEGFVRLIVSDVEVAASRVLGEVERLGGYLVKDEGGIGQRTLTVRVPSDKLDEFVAFLGGVGMLESFSVSATDVTETYVDLGARLNSTRALEKRLLELLSRAGSVDEVLKVEGELSRVRAEIERLEAELRSLSTRVAYSTVVVTLVGGAASRDVVVTVEVDDVAKSARGLVEALGRVGRVVRGEFSDARGVVSVEIPTGRLDEVERLIPGRVVERRESVSPSSTGVSTVTINLVGRSVAYAVEIRLEVPDVEEAFRALLGLGVGRVEQAAVWGDGGVVVISLPPGNSTRLEELLPGRVVSKRTDLVNARESRYTIRLQKRVDPVAQALQNGVEALKFVALALLALAIVLVPLGLAAYGGYAAYMRVKKRKAAPGPTPPGGAQEGGGS</sequence>
<accession>A3MVQ6</accession>
<feature type="transmembrane region" description="Helical" evidence="2">
    <location>
        <begin position="439"/>
        <end position="462"/>
    </location>
</feature>
<dbReference type="STRING" id="410359.Pcal_1299"/>
<keyword evidence="1" id="KW-0175">Coiled coil</keyword>
<dbReference type="Proteomes" id="UP000001431">
    <property type="component" value="Chromosome"/>
</dbReference>
<dbReference type="EMBL" id="CP000561">
    <property type="protein sequence ID" value="ABO08723.1"/>
    <property type="molecule type" value="Genomic_DNA"/>
</dbReference>
<organism evidence="4 5">
    <name type="scientific">Pyrobaculum calidifontis (strain DSM 21063 / JCM 11548 / VA1)</name>
    <dbReference type="NCBI Taxonomy" id="410359"/>
    <lineage>
        <taxon>Archaea</taxon>
        <taxon>Thermoproteota</taxon>
        <taxon>Thermoprotei</taxon>
        <taxon>Thermoproteales</taxon>
        <taxon>Thermoproteaceae</taxon>
        <taxon>Pyrobaculum</taxon>
    </lineage>
</organism>
<reference evidence="4" key="1">
    <citation type="submission" date="2007-02" db="EMBL/GenBank/DDBJ databases">
        <title>Complete sequence of Pyrobaculum calidifontis JCM 11548.</title>
        <authorList>
            <consortium name="US DOE Joint Genome Institute"/>
            <person name="Copeland A."/>
            <person name="Lucas S."/>
            <person name="Lapidus A."/>
            <person name="Barry K."/>
            <person name="Glavina del Rio T."/>
            <person name="Dalin E."/>
            <person name="Tice H."/>
            <person name="Pitluck S."/>
            <person name="Chain P."/>
            <person name="Malfatti S."/>
            <person name="Shin M."/>
            <person name="Vergez L."/>
            <person name="Schmutz J."/>
            <person name="Larimer F."/>
            <person name="Land M."/>
            <person name="Hauser L."/>
            <person name="Kyrpides N."/>
            <person name="Mikhailova N."/>
            <person name="Cozen A.E."/>
            <person name="Fitz-Gibbon S.T."/>
            <person name="House C.H."/>
            <person name="Saltikov C."/>
            <person name="Lowe T.M."/>
            <person name="Richardson P."/>
        </authorList>
    </citation>
    <scope>NUCLEOTIDE SEQUENCE [LARGE SCALE GENOMIC DNA]</scope>
    <source>
        <strain evidence="4">JCM 11548</strain>
    </source>
</reference>
<gene>
    <name evidence="4" type="ordered locus">Pcal_1299</name>
</gene>
<keyword evidence="2" id="KW-1133">Transmembrane helix</keyword>
<evidence type="ECO:0000256" key="2">
    <source>
        <dbReference type="SAM" id="Phobius"/>
    </source>
</evidence>
<dbReference type="HOGENOM" id="CLU_609196_0_0_2"/>
<dbReference type="InterPro" id="IPR025645">
    <property type="entry name" value="DUF4349"/>
</dbReference>
<dbReference type="eggNOG" id="arCOG04609">
    <property type="taxonomic scope" value="Archaea"/>
</dbReference>
<feature type="coiled-coil region" evidence="1">
    <location>
        <begin position="210"/>
        <end position="237"/>
    </location>
</feature>
<evidence type="ECO:0000256" key="1">
    <source>
        <dbReference type="SAM" id="Coils"/>
    </source>
</evidence>
<keyword evidence="5" id="KW-1185">Reference proteome</keyword>
<dbReference type="RefSeq" id="WP_011849981.1">
    <property type="nucleotide sequence ID" value="NC_009073.1"/>
</dbReference>